<dbReference type="Gene3D" id="3.30.160.60">
    <property type="entry name" value="Classic Zinc Finger"/>
    <property type="match status" value="2"/>
</dbReference>
<protein>
    <submittedName>
        <fullName evidence="11">Uncharacterized protein</fullName>
    </submittedName>
</protein>
<evidence type="ECO:0000256" key="8">
    <source>
        <dbReference type="SAM" id="MobiDB-lite"/>
    </source>
</evidence>
<evidence type="ECO:0000259" key="10">
    <source>
        <dbReference type="PROSITE" id="PS50157"/>
    </source>
</evidence>
<dbReference type="PANTHER" id="PTHR23110">
    <property type="entry name" value="BTB DOMAIN TRANSCRIPTION FACTOR"/>
    <property type="match status" value="1"/>
</dbReference>
<feature type="domain" description="C2H2-type" evidence="10">
    <location>
        <begin position="388"/>
        <end position="415"/>
    </location>
</feature>
<dbReference type="InterPro" id="IPR036236">
    <property type="entry name" value="Znf_C2H2_sf"/>
</dbReference>
<dbReference type="InterPro" id="IPR011333">
    <property type="entry name" value="SKP1/BTB/POZ_sf"/>
</dbReference>
<dbReference type="Pfam" id="PF00096">
    <property type="entry name" value="zf-C2H2"/>
    <property type="match status" value="1"/>
</dbReference>
<dbReference type="SUPFAM" id="SSF57667">
    <property type="entry name" value="beta-beta-alpha zinc fingers"/>
    <property type="match status" value="1"/>
</dbReference>
<reference evidence="11" key="1">
    <citation type="submission" date="2020-11" db="EMBL/GenBank/DDBJ databases">
        <authorList>
            <person name="Tran Van P."/>
        </authorList>
    </citation>
    <scope>NUCLEOTIDE SEQUENCE</scope>
</reference>
<dbReference type="InterPro" id="IPR000210">
    <property type="entry name" value="BTB/POZ_dom"/>
</dbReference>
<feature type="domain" description="BTB" evidence="9">
    <location>
        <begin position="31"/>
        <end position="96"/>
    </location>
</feature>
<dbReference type="GO" id="GO:0048513">
    <property type="term" value="P:animal organ development"/>
    <property type="evidence" value="ECO:0007669"/>
    <property type="project" value="UniProtKB-ARBA"/>
</dbReference>
<organism evidence="11">
    <name type="scientific">Notodromas monacha</name>
    <dbReference type="NCBI Taxonomy" id="399045"/>
    <lineage>
        <taxon>Eukaryota</taxon>
        <taxon>Metazoa</taxon>
        <taxon>Ecdysozoa</taxon>
        <taxon>Arthropoda</taxon>
        <taxon>Crustacea</taxon>
        <taxon>Oligostraca</taxon>
        <taxon>Ostracoda</taxon>
        <taxon>Podocopa</taxon>
        <taxon>Podocopida</taxon>
        <taxon>Cypridocopina</taxon>
        <taxon>Cypridoidea</taxon>
        <taxon>Cyprididae</taxon>
        <taxon>Notodromas</taxon>
    </lineage>
</organism>
<evidence type="ECO:0000256" key="7">
    <source>
        <dbReference type="PROSITE-ProRule" id="PRU00042"/>
    </source>
</evidence>
<comment type="subcellular location">
    <subcellularLocation>
        <location evidence="1">Nucleus</location>
    </subcellularLocation>
</comment>
<dbReference type="SUPFAM" id="SSF54695">
    <property type="entry name" value="POZ domain"/>
    <property type="match status" value="1"/>
</dbReference>
<evidence type="ECO:0000256" key="2">
    <source>
        <dbReference type="ARBA" id="ARBA00006991"/>
    </source>
</evidence>
<dbReference type="CDD" id="cd18315">
    <property type="entry name" value="BTB_POZ_BAB-like"/>
    <property type="match status" value="1"/>
</dbReference>
<feature type="region of interest" description="Disordered" evidence="8">
    <location>
        <begin position="153"/>
        <end position="333"/>
    </location>
</feature>
<dbReference type="PROSITE" id="PS50157">
    <property type="entry name" value="ZINC_FINGER_C2H2_2"/>
    <property type="match status" value="2"/>
</dbReference>
<feature type="region of interest" description="Disordered" evidence="8">
    <location>
        <begin position="445"/>
        <end position="536"/>
    </location>
</feature>
<evidence type="ECO:0000259" key="9">
    <source>
        <dbReference type="PROSITE" id="PS50097"/>
    </source>
</evidence>
<dbReference type="PROSITE" id="PS50097">
    <property type="entry name" value="BTB"/>
    <property type="match status" value="1"/>
</dbReference>
<feature type="compositionally biased region" description="Low complexity" evidence="8">
    <location>
        <begin position="473"/>
        <end position="492"/>
    </location>
</feature>
<dbReference type="GO" id="GO:0003006">
    <property type="term" value="P:developmental process involved in reproduction"/>
    <property type="evidence" value="ECO:0007669"/>
    <property type="project" value="UniProtKB-ARBA"/>
</dbReference>
<dbReference type="SMART" id="SM00355">
    <property type="entry name" value="ZnF_C2H2"/>
    <property type="match status" value="2"/>
</dbReference>
<feature type="compositionally biased region" description="Basic and acidic residues" evidence="8">
    <location>
        <begin position="268"/>
        <end position="284"/>
    </location>
</feature>
<keyword evidence="7" id="KW-0862">Zinc</keyword>
<feature type="compositionally biased region" description="Low complexity" evidence="8">
    <location>
        <begin position="291"/>
        <end position="305"/>
    </location>
</feature>
<keyword evidence="7" id="KW-0863">Zinc-finger</keyword>
<feature type="compositionally biased region" description="Pro residues" evidence="8">
    <location>
        <begin position="306"/>
        <end position="322"/>
    </location>
</feature>
<feature type="domain" description="C2H2-type" evidence="10">
    <location>
        <begin position="416"/>
        <end position="439"/>
    </location>
</feature>
<dbReference type="PANTHER" id="PTHR23110:SF98">
    <property type="entry name" value="PRE-LOLA-G, ISOFORM C-RELATED"/>
    <property type="match status" value="1"/>
</dbReference>
<dbReference type="SMART" id="SM00225">
    <property type="entry name" value="BTB"/>
    <property type="match status" value="1"/>
</dbReference>
<dbReference type="GO" id="GO:0008270">
    <property type="term" value="F:zinc ion binding"/>
    <property type="evidence" value="ECO:0007669"/>
    <property type="project" value="UniProtKB-KW"/>
</dbReference>
<evidence type="ECO:0000256" key="5">
    <source>
        <dbReference type="ARBA" id="ARBA00023163"/>
    </source>
</evidence>
<name>A0A7R9BG90_9CRUS</name>
<keyword evidence="5" id="KW-0804">Transcription</keyword>
<evidence type="ECO:0000256" key="4">
    <source>
        <dbReference type="ARBA" id="ARBA00023125"/>
    </source>
</evidence>
<proteinExistence type="inferred from homology"/>
<dbReference type="Proteomes" id="UP000678499">
    <property type="component" value="Unassembled WGS sequence"/>
</dbReference>
<keyword evidence="3" id="KW-0805">Transcription regulation</keyword>
<dbReference type="GO" id="GO:0005634">
    <property type="term" value="C:nucleus"/>
    <property type="evidence" value="ECO:0007669"/>
    <property type="project" value="UniProtKB-SubCell"/>
</dbReference>
<dbReference type="OrthoDB" id="8953196at2759"/>
<dbReference type="AlphaFoldDB" id="A0A7R9BG90"/>
<feature type="compositionally biased region" description="Polar residues" evidence="8">
    <location>
        <begin position="208"/>
        <end position="223"/>
    </location>
</feature>
<evidence type="ECO:0000256" key="6">
    <source>
        <dbReference type="ARBA" id="ARBA00023242"/>
    </source>
</evidence>
<dbReference type="GO" id="GO:0006357">
    <property type="term" value="P:regulation of transcription by RNA polymerase II"/>
    <property type="evidence" value="ECO:0007669"/>
    <property type="project" value="TreeGrafter"/>
</dbReference>
<feature type="compositionally biased region" description="Polar residues" evidence="8">
    <location>
        <begin position="527"/>
        <end position="536"/>
    </location>
</feature>
<accession>A0A7R9BG90</accession>
<gene>
    <name evidence="11" type="ORF">NMOB1V02_LOCUS2580</name>
</gene>
<dbReference type="InterPro" id="IPR051095">
    <property type="entry name" value="Dros_DevTransReg"/>
</dbReference>
<dbReference type="FunFam" id="3.30.160.60:FF:000931">
    <property type="entry name" value="zinc finger protein 697"/>
    <property type="match status" value="1"/>
</dbReference>
<evidence type="ECO:0000313" key="11">
    <source>
        <dbReference type="EMBL" id="CAD7274759.1"/>
    </source>
</evidence>
<comment type="similarity">
    <text evidence="2">Belongs to the krueppel C2H2-type zinc-finger protein family.</text>
</comment>
<feature type="compositionally biased region" description="Low complexity" evidence="8">
    <location>
        <begin position="193"/>
        <end position="207"/>
    </location>
</feature>
<dbReference type="GO" id="GO:0003677">
    <property type="term" value="F:DNA binding"/>
    <property type="evidence" value="ECO:0007669"/>
    <property type="project" value="UniProtKB-KW"/>
</dbReference>
<evidence type="ECO:0000256" key="3">
    <source>
        <dbReference type="ARBA" id="ARBA00023015"/>
    </source>
</evidence>
<keyword evidence="12" id="KW-1185">Reference proteome</keyword>
<feature type="compositionally biased region" description="Pro residues" evidence="8">
    <location>
        <begin position="463"/>
        <end position="472"/>
    </location>
</feature>
<dbReference type="EMBL" id="OA882333">
    <property type="protein sequence ID" value="CAD7274759.1"/>
    <property type="molecule type" value="Genomic_DNA"/>
</dbReference>
<dbReference type="Pfam" id="PF00651">
    <property type="entry name" value="BTB"/>
    <property type="match status" value="1"/>
</dbReference>
<dbReference type="InterPro" id="IPR013087">
    <property type="entry name" value="Znf_C2H2_type"/>
</dbReference>
<dbReference type="EMBL" id="CAJPEX010000296">
    <property type="protein sequence ID" value="CAG0914911.1"/>
    <property type="molecule type" value="Genomic_DNA"/>
</dbReference>
<dbReference type="Gene3D" id="3.30.710.10">
    <property type="entry name" value="Potassium Channel Kv1.1, Chain A"/>
    <property type="match status" value="1"/>
</dbReference>
<keyword evidence="7" id="KW-0479">Metal-binding</keyword>
<evidence type="ECO:0000313" key="12">
    <source>
        <dbReference type="Proteomes" id="UP000678499"/>
    </source>
</evidence>
<keyword evidence="4" id="KW-0238">DNA-binding</keyword>
<sequence>MSSKNYLLKWRNHPNSFMEVLDYLHAEELFIDVTLACDGDRFGAHKVVLCACSPYFQRLLAENPCKHPIILLKGVKSEEMKALVEFMYKGELCVGQRDLYSLLKTAESLQIRGLSEYSFSGADAAETIYDDVSASSDDVGTIRQVPLRRTLKKPVSESFLSSSGTAKRQRPPSPTDGATAGAGLSNGYNTAASPSCSSSTPGVQSTSKCGSSASPTAHSTDSGDQPVPDSISGGRDARPPPPLPAPPDGRRFETPVDFAQDKPQNLSMERDQSRDMDTDNDSHKSPSPPQSTAETSSPAFPSSASEPPPPSTQLPGGMPPVPSTSSPYLLTPQEPVWPHEPVCPPGVPTFPHTNSVYAEHLRQHFAQNQFDVMYRLLRDRSKDMEGYHHCIFCGKQIRDASNFKKHLRTHTGEKPYPCRVCGRAFSRSENLKMHLRNRHPAAVLMQQQQQQQGGGGGGVGLTLPPPPPPPQLPGVGDRPGLSPSPGGLLGPPFTSASPPRMSPGAGMHLLRSTPPPPLGPAGFPARSPTNLSPPSA</sequence>
<keyword evidence="6" id="KW-0539">Nucleus</keyword>
<dbReference type="PROSITE" id="PS00028">
    <property type="entry name" value="ZINC_FINGER_C2H2_1"/>
    <property type="match status" value="2"/>
</dbReference>
<dbReference type="GO" id="GO:0048666">
    <property type="term" value="P:neuron development"/>
    <property type="evidence" value="ECO:0007669"/>
    <property type="project" value="UniProtKB-ARBA"/>
</dbReference>
<evidence type="ECO:0000256" key="1">
    <source>
        <dbReference type="ARBA" id="ARBA00004123"/>
    </source>
</evidence>